<dbReference type="GO" id="GO:0005886">
    <property type="term" value="C:plasma membrane"/>
    <property type="evidence" value="ECO:0007669"/>
    <property type="project" value="UniProtKB-SubCell"/>
</dbReference>
<evidence type="ECO:0000259" key="6">
    <source>
        <dbReference type="PROSITE" id="PS50850"/>
    </source>
</evidence>
<dbReference type="EMBL" id="CP053586">
    <property type="protein sequence ID" value="WNZ25890.1"/>
    <property type="molecule type" value="Genomic_DNA"/>
</dbReference>
<dbReference type="Gene3D" id="1.20.1250.20">
    <property type="entry name" value="MFS general substrate transporter like domains"/>
    <property type="match status" value="2"/>
</dbReference>
<name>A0AA97AHV0_9CYAN</name>
<feature type="transmembrane region" description="Helical" evidence="5">
    <location>
        <begin position="301"/>
        <end position="323"/>
    </location>
</feature>
<protein>
    <submittedName>
        <fullName evidence="7">MFS transporter</fullName>
    </submittedName>
</protein>
<evidence type="ECO:0000256" key="3">
    <source>
        <dbReference type="ARBA" id="ARBA00022989"/>
    </source>
</evidence>
<feature type="transmembrane region" description="Helical" evidence="5">
    <location>
        <begin position="244"/>
        <end position="265"/>
    </location>
</feature>
<dbReference type="RefSeq" id="WP_316432077.1">
    <property type="nucleotide sequence ID" value="NZ_CP053586.1"/>
</dbReference>
<feature type="transmembrane region" description="Helical" evidence="5">
    <location>
        <begin position="335"/>
        <end position="355"/>
    </location>
</feature>
<reference evidence="7" key="1">
    <citation type="submission" date="2020-05" db="EMBL/GenBank/DDBJ databases">
        <authorList>
            <person name="Zhu T."/>
            <person name="Keshari N."/>
            <person name="Lu X."/>
        </authorList>
    </citation>
    <scope>NUCLEOTIDE SEQUENCE</scope>
    <source>
        <strain evidence="7">NK1-12</strain>
    </source>
</reference>
<dbReference type="GO" id="GO:0022857">
    <property type="term" value="F:transmembrane transporter activity"/>
    <property type="evidence" value="ECO:0007669"/>
    <property type="project" value="InterPro"/>
</dbReference>
<dbReference type="InterPro" id="IPR036259">
    <property type="entry name" value="MFS_trans_sf"/>
</dbReference>
<accession>A0AA97AHV0</accession>
<dbReference type="SUPFAM" id="SSF103473">
    <property type="entry name" value="MFS general substrate transporter"/>
    <property type="match status" value="1"/>
</dbReference>
<dbReference type="Pfam" id="PF07690">
    <property type="entry name" value="MFS_1"/>
    <property type="match status" value="1"/>
</dbReference>
<feature type="transmembrane region" description="Helical" evidence="5">
    <location>
        <begin position="79"/>
        <end position="97"/>
    </location>
</feature>
<evidence type="ECO:0000256" key="2">
    <source>
        <dbReference type="ARBA" id="ARBA00022692"/>
    </source>
</evidence>
<keyword evidence="2 5" id="KW-0812">Transmembrane</keyword>
<dbReference type="InterPro" id="IPR011701">
    <property type="entry name" value="MFS"/>
</dbReference>
<sequence length="417" mass="43921">MSVFAKLEPQVRRNLTVLFAAGLLFWSGLAAHLPTLPLYIQQAGANQHWVGIVMGSFAVGLLVSRPWLARLADSRGRKLVLLIGMTAVALAPLGYLATTSILPLIGLRAFHGISIAAFALAYSALVVDLSPPPHRGELIGYMSLVNPIGLALGPAIGGFTHEWFGFTPMFLAAASLGLVGLLCTAQVQESRVVEQSAQQGDSQFWRLLGDDRIRVPAIILLLIGLTFGTLSTFVPLYIKEAGVSLNTGLFYTAAAMASFAIRLVAGPASDRYGRGPFISLSLVFYTLSMVILWQANSSASFLLAGAIEGAGSGTLIPMMAALMADRSLSHERGRMFGICMTGFDIGIALAGPILGAVATQIGYRGIFGICVGLGIAAIVVFLTQSSKNLSASWRFALGQGRDIYAVGITSESNKGAA</sequence>
<keyword evidence="3 5" id="KW-1133">Transmembrane helix</keyword>
<organism evidence="7">
    <name type="scientific">Leptolyngbya sp. NK1-12</name>
    <dbReference type="NCBI Taxonomy" id="2547451"/>
    <lineage>
        <taxon>Bacteria</taxon>
        <taxon>Bacillati</taxon>
        <taxon>Cyanobacteriota</taxon>
        <taxon>Cyanophyceae</taxon>
        <taxon>Leptolyngbyales</taxon>
        <taxon>Leptolyngbyaceae</taxon>
        <taxon>Leptolyngbya group</taxon>
        <taxon>Leptolyngbya</taxon>
    </lineage>
</organism>
<comment type="subcellular location">
    <subcellularLocation>
        <location evidence="1">Cell membrane</location>
        <topology evidence="1">Multi-pass membrane protein</topology>
    </subcellularLocation>
</comment>
<dbReference type="CDD" id="cd17489">
    <property type="entry name" value="MFS_YfcJ_like"/>
    <property type="match status" value="1"/>
</dbReference>
<evidence type="ECO:0000256" key="4">
    <source>
        <dbReference type="ARBA" id="ARBA00023136"/>
    </source>
</evidence>
<feature type="transmembrane region" description="Helical" evidence="5">
    <location>
        <begin position="109"/>
        <end position="127"/>
    </location>
</feature>
<keyword evidence="4 5" id="KW-0472">Membrane</keyword>
<feature type="transmembrane region" description="Helical" evidence="5">
    <location>
        <begin position="46"/>
        <end position="67"/>
    </location>
</feature>
<proteinExistence type="predicted"/>
<dbReference type="PANTHER" id="PTHR23531:SF1">
    <property type="entry name" value="QUINOLENE RESISTANCE PROTEIN NORA"/>
    <property type="match status" value="1"/>
</dbReference>
<feature type="transmembrane region" description="Helical" evidence="5">
    <location>
        <begin position="139"/>
        <end position="157"/>
    </location>
</feature>
<evidence type="ECO:0000313" key="7">
    <source>
        <dbReference type="EMBL" id="WNZ25890.1"/>
    </source>
</evidence>
<feature type="transmembrane region" description="Helical" evidence="5">
    <location>
        <begin position="277"/>
        <end position="295"/>
    </location>
</feature>
<dbReference type="PANTHER" id="PTHR23531">
    <property type="entry name" value="QUINOLENE RESISTANCE PROTEIN NORA"/>
    <property type="match status" value="1"/>
</dbReference>
<feature type="transmembrane region" description="Helical" evidence="5">
    <location>
        <begin position="361"/>
        <end position="382"/>
    </location>
</feature>
<evidence type="ECO:0000256" key="5">
    <source>
        <dbReference type="SAM" id="Phobius"/>
    </source>
</evidence>
<dbReference type="InterPro" id="IPR052714">
    <property type="entry name" value="MFS_Exporter"/>
</dbReference>
<feature type="transmembrane region" description="Helical" evidence="5">
    <location>
        <begin position="163"/>
        <end position="183"/>
    </location>
</feature>
<dbReference type="AlphaFoldDB" id="A0AA97AHV0"/>
<feature type="domain" description="Major facilitator superfamily (MFS) profile" evidence="6">
    <location>
        <begin position="14"/>
        <end position="389"/>
    </location>
</feature>
<gene>
    <name evidence="7" type="ORF">HJG54_25715</name>
</gene>
<feature type="transmembrane region" description="Helical" evidence="5">
    <location>
        <begin position="215"/>
        <end position="238"/>
    </location>
</feature>
<evidence type="ECO:0000256" key="1">
    <source>
        <dbReference type="ARBA" id="ARBA00004651"/>
    </source>
</evidence>
<dbReference type="PROSITE" id="PS50850">
    <property type="entry name" value="MFS"/>
    <property type="match status" value="1"/>
</dbReference>
<dbReference type="InterPro" id="IPR020846">
    <property type="entry name" value="MFS_dom"/>
</dbReference>